<dbReference type="GO" id="GO:0006275">
    <property type="term" value="P:regulation of DNA replication"/>
    <property type="evidence" value="ECO:0007669"/>
    <property type="project" value="InterPro"/>
</dbReference>
<feature type="compositionally biased region" description="Acidic residues" evidence="5">
    <location>
        <begin position="252"/>
        <end position="265"/>
    </location>
</feature>
<dbReference type="GO" id="GO:0019985">
    <property type="term" value="P:translesion synthesis"/>
    <property type="evidence" value="ECO:0007669"/>
    <property type="project" value="TreeGrafter"/>
</dbReference>
<feature type="region of interest" description="Disordered" evidence="5">
    <location>
        <begin position="211"/>
        <end position="318"/>
    </location>
</feature>
<comment type="function">
    <text evidence="3">This protein is an auxiliary protein of DNA polymerase delta and is involved in the control of eukaryotic DNA replication by increasing the polymerase's processivity during elongation of the leading strand.</text>
</comment>
<evidence type="ECO:0000256" key="1">
    <source>
        <dbReference type="ARBA" id="ARBA00010462"/>
    </source>
</evidence>
<evidence type="ECO:0000256" key="4">
    <source>
        <dbReference type="RuleBase" id="RU003671"/>
    </source>
</evidence>
<dbReference type="GO" id="GO:0006272">
    <property type="term" value="P:leading strand elongation"/>
    <property type="evidence" value="ECO:0007669"/>
    <property type="project" value="TreeGrafter"/>
</dbReference>
<dbReference type="Gene3D" id="3.10.150.10">
    <property type="entry name" value="DNA Polymerase III, subunit A, domain 2"/>
    <property type="match status" value="3"/>
</dbReference>
<evidence type="ECO:0000313" key="9">
    <source>
        <dbReference type="Proteomes" id="UP000683000"/>
    </source>
</evidence>
<dbReference type="HAMAP" id="MF_00317">
    <property type="entry name" value="DNApol_clamp_arch"/>
    <property type="match status" value="1"/>
</dbReference>
<feature type="compositionally biased region" description="Acidic residues" evidence="5">
    <location>
        <begin position="273"/>
        <end position="288"/>
    </location>
</feature>
<dbReference type="CDD" id="cd00577">
    <property type="entry name" value="PCNA"/>
    <property type="match status" value="1"/>
</dbReference>
<dbReference type="GO" id="GO:0030337">
    <property type="term" value="F:DNA polymerase processivity factor activity"/>
    <property type="evidence" value="ECO:0007669"/>
    <property type="project" value="InterPro"/>
</dbReference>
<dbReference type="SUPFAM" id="SSF55979">
    <property type="entry name" value="DNA clamp"/>
    <property type="match status" value="2"/>
</dbReference>
<proteinExistence type="inferred from homology"/>
<evidence type="ECO:0000259" key="7">
    <source>
        <dbReference type="Pfam" id="PF02747"/>
    </source>
</evidence>
<dbReference type="InterPro" id="IPR022659">
    <property type="entry name" value="Pr_cel_nuc_antig_CS"/>
</dbReference>
<dbReference type="Proteomes" id="UP000683000">
    <property type="component" value="Unassembled WGS sequence"/>
</dbReference>
<feature type="domain" description="Proliferating cell nuclear antigen PCNA C-terminal" evidence="7">
    <location>
        <begin position="319"/>
        <end position="381"/>
    </location>
</feature>
<dbReference type="PANTHER" id="PTHR11352:SF0">
    <property type="entry name" value="PROLIFERATING CELL NUCLEAR ANTIGEN"/>
    <property type="match status" value="1"/>
</dbReference>
<dbReference type="GO" id="GO:0006298">
    <property type="term" value="P:mismatch repair"/>
    <property type="evidence" value="ECO:0007669"/>
    <property type="project" value="TreeGrafter"/>
</dbReference>
<dbReference type="InterPro" id="IPR046938">
    <property type="entry name" value="DNA_clamp_sf"/>
</dbReference>
<dbReference type="PANTHER" id="PTHR11352">
    <property type="entry name" value="PROLIFERATING CELL NUCLEAR ANTIGEN"/>
    <property type="match status" value="1"/>
</dbReference>
<dbReference type="InterPro" id="IPR022649">
    <property type="entry name" value="Pr_cel_nuc_antig_C"/>
</dbReference>
<comment type="subcellular location">
    <subcellularLocation>
        <location evidence="3">Nucleus</location>
    </subcellularLocation>
</comment>
<accession>A0A8I2YHX7</accession>
<dbReference type="InterPro" id="IPR000730">
    <property type="entry name" value="Pr_cel_nuc_antig"/>
</dbReference>
<dbReference type="GO" id="GO:0043626">
    <property type="term" value="C:PCNA complex"/>
    <property type="evidence" value="ECO:0007669"/>
    <property type="project" value="TreeGrafter"/>
</dbReference>
<evidence type="ECO:0000256" key="5">
    <source>
        <dbReference type="SAM" id="MobiDB-lite"/>
    </source>
</evidence>
<keyword evidence="9" id="KW-1185">Reference proteome</keyword>
<dbReference type="OrthoDB" id="534348at2759"/>
<feature type="compositionally biased region" description="Acidic residues" evidence="5">
    <location>
        <begin position="217"/>
        <end position="233"/>
    </location>
</feature>
<dbReference type="GO" id="GO:0003677">
    <property type="term" value="F:DNA binding"/>
    <property type="evidence" value="ECO:0007669"/>
    <property type="project" value="UniProtKB-KW"/>
</dbReference>
<keyword evidence="3" id="KW-0539">Nucleus</keyword>
<feature type="domain" description="Proliferating cell nuclear antigen PCNA C-terminal" evidence="7">
    <location>
        <begin position="146"/>
        <end position="210"/>
    </location>
</feature>
<dbReference type="Pfam" id="PF02747">
    <property type="entry name" value="PCNA_C"/>
    <property type="match status" value="2"/>
</dbReference>
<evidence type="ECO:0000313" key="8">
    <source>
        <dbReference type="EMBL" id="KAG6372077.1"/>
    </source>
</evidence>
<feature type="domain" description="Proliferating cell nuclear antigen PCNA N-terminal" evidence="6">
    <location>
        <begin position="33"/>
        <end position="143"/>
    </location>
</feature>
<evidence type="ECO:0000256" key="3">
    <source>
        <dbReference type="RuleBase" id="RU000641"/>
    </source>
</evidence>
<name>A0A8I2YHX7_9AGAM</name>
<dbReference type="PROSITE" id="PS00293">
    <property type="entry name" value="PCNA_2"/>
    <property type="match status" value="1"/>
</dbReference>
<protein>
    <recommendedName>
        <fullName evidence="3">DNA sliding clamp PCNA</fullName>
    </recommendedName>
</protein>
<keyword evidence="2 4" id="KW-0238">DNA-binding</keyword>
<evidence type="ECO:0000256" key="2">
    <source>
        <dbReference type="ARBA" id="ARBA00023125"/>
    </source>
</evidence>
<dbReference type="InterPro" id="IPR022648">
    <property type="entry name" value="Pr_cel_nuc_antig_N"/>
</dbReference>
<dbReference type="PROSITE" id="PS01251">
    <property type="entry name" value="PCNA_1"/>
    <property type="match status" value="1"/>
</dbReference>
<keyword evidence="4" id="KW-0235">DNA replication</keyword>
<organism evidence="8 9">
    <name type="scientific">Boletus reticuloceps</name>
    <dbReference type="NCBI Taxonomy" id="495285"/>
    <lineage>
        <taxon>Eukaryota</taxon>
        <taxon>Fungi</taxon>
        <taxon>Dikarya</taxon>
        <taxon>Basidiomycota</taxon>
        <taxon>Agaricomycotina</taxon>
        <taxon>Agaricomycetes</taxon>
        <taxon>Agaricomycetidae</taxon>
        <taxon>Boletales</taxon>
        <taxon>Boletineae</taxon>
        <taxon>Boletaceae</taxon>
        <taxon>Boletoideae</taxon>
        <taxon>Boletus</taxon>
    </lineage>
</organism>
<dbReference type="EMBL" id="JAGFBS010000030">
    <property type="protein sequence ID" value="KAG6372077.1"/>
    <property type="molecule type" value="Genomic_DNA"/>
</dbReference>
<dbReference type="Pfam" id="PF00705">
    <property type="entry name" value="PCNA_N"/>
    <property type="match status" value="1"/>
</dbReference>
<comment type="caution">
    <text evidence="8">The sequence shown here is derived from an EMBL/GenBank/DDBJ whole genome shotgun (WGS) entry which is preliminary data.</text>
</comment>
<dbReference type="AlphaFoldDB" id="A0A8I2YHX7"/>
<evidence type="ECO:0000259" key="6">
    <source>
        <dbReference type="Pfam" id="PF00705"/>
    </source>
</evidence>
<reference evidence="8" key="1">
    <citation type="submission" date="2021-03" db="EMBL/GenBank/DDBJ databases">
        <title>Evolutionary innovations through gain and loss of genes in the ectomycorrhizal Boletales.</title>
        <authorList>
            <person name="Wu G."/>
            <person name="Miyauchi S."/>
            <person name="Morin E."/>
            <person name="Yang Z.-L."/>
            <person name="Xu J."/>
            <person name="Martin F.M."/>
        </authorList>
    </citation>
    <scope>NUCLEOTIDE SEQUENCE</scope>
    <source>
        <strain evidence="8">BR01</strain>
    </source>
</reference>
<dbReference type="PRINTS" id="PR00339">
    <property type="entry name" value="PCNACYCLIN"/>
</dbReference>
<dbReference type="NCBIfam" id="TIGR00590">
    <property type="entry name" value="pcna"/>
    <property type="match status" value="1"/>
</dbReference>
<gene>
    <name evidence="8" type="ORF">JVT61DRAFT_8786</name>
</gene>
<feature type="compositionally biased region" description="Basic residues" evidence="5">
    <location>
        <begin position="292"/>
        <end position="301"/>
    </location>
</feature>
<comment type="similarity">
    <text evidence="1 4">Belongs to the PCNA family.</text>
</comment>
<sequence>MLEAKLEEAALLKRLLDCTHFSSYTNESPCSPRLCLAIKELVTDANFECNEEGINLQAMDNSHVALVAVNLEASGFKKFRCDRPMPLGVNLNSLTKVLKCAKDDDICTIKATDDVDVLNLVYEAKNSDRIAEYDMKLMDIDAENLGIPDTDYDARVTMPSAEFTRIVRDLSLLGESVRIEVSKEGVRFASDGEAANGSILLKQTEAAKEKYEKYGKDDEEVKDEEAEDEEEEEDKPKKKKIKKEKVKKEEKDGDVEMNGDEDDDGEFKAKSDDEGEEEQEEEEEEEEEETKKKNKKRKKAPSKNGQPSKKAKKSEEVPSDGGVYVEMNQHVSLTFSLKYLVNFSKSSSLSNTVQLMMSNDVPLLVSYKFGQGVIKYYLAPKIGEE</sequence>